<feature type="region of interest" description="Disordered" evidence="7">
    <location>
        <begin position="236"/>
        <end position="264"/>
    </location>
</feature>
<feature type="domain" description="R" evidence="9">
    <location>
        <begin position="236"/>
        <end position="253"/>
    </location>
</feature>
<dbReference type="PANTHER" id="PTHR31072">
    <property type="entry name" value="TRANSCRIPTION FACTOR TCP4-RELATED"/>
    <property type="match status" value="1"/>
</dbReference>
<keyword evidence="6" id="KW-0539">Nucleus</keyword>
<evidence type="ECO:0000256" key="6">
    <source>
        <dbReference type="ARBA" id="ARBA00023242"/>
    </source>
</evidence>
<dbReference type="EMBL" id="WJXA01000008">
    <property type="protein sequence ID" value="KAF7134208.1"/>
    <property type="molecule type" value="Genomic_DNA"/>
</dbReference>
<keyword evidence="11" id="KW-1185">Reference proteome</keyword>
<dbReference type="GO" id="GO:0005634">
    <property type="term" value="C:nucleus"/>
    <property type="evidence" value="ECO:0007669"/>
    <property type="project" value="UniProtKB-SubCell"/>
</dbReference>
<gene>
    <name evidence="10" type="ORF">RHSIM_Rhsim08G0137600</name>
</gene>
<dbReference type="OrthoDB" id="1896834at2759"/>
<accession>A0A834GFR2</accession>
<reference evidence="10" key="1">
    <citation type="submission" date="2019-11" db="EMBL/GenBank/DDBJ databases">
        <authorList>
            <person name="Liu Y."/>
            <person name="Hou J."/>
            <person name="Li T.-Q."/>
            <person name="Guan C.-H."/>
            <person name="Wu X."/>
            <person name="Wu H.-Z."/>
            <person name="Ling F."/>
            <person name="Zhang R."/>
            <person name="Shi X.-G."/>
            <person name="Ren J.-P."/>
            <person name="Chen E.-F."/>
            <person name="Sun J.-M."/>
        </authorList>
    </citation>
    <scope>NUCLEOTIDE SEQUENCE</scope>
    <source>
        <strain evidence="10">Adult_tree_wgs_1</strain>
        <tissue evidence="10">Leaves</tissue>
    </source>
</reference>
<proteinExistence type="predicted"/>
<sequence length="473" mass="53521">MYPSNVNGRTNSTLDQTMPYYKPSLSDQNPLTLTLTPSSSSSFFNSPSPYIHYEDDLILQYYYLFQHQPLIPEASAPDSNKSEIHNNDKFMSLVEQINPRKRCYKKDRHSKIETAQGPRDRRMRLSLEVARKFFNLQDMLGFDKASKTVGWLLTKSKTAIEELKRGFPHVKNSCSVGGNNYSASSTSECEVVSGIDESAVDENWHGRKGKSSKTLGKGKKNVRAILRKSAFDHIARESRDKARARARERTREKKKLDEPKLPLKGVLNRDTNRLGSWSRLEKGEESGTQHLDLLADVEDLSSSMIFNHNNGISHENHFTEFQVYGKSWEAYNNINLCKQSPNVCFGGGSKSQQSLPLALRQSRVLWGLGRGLSRHSLTIACGHYWVALICLTTRLLKEDPDKVLAGAGCRWMALMWFNDECGQGLLLGVGGGVGRRSRGVWRRRQRWSWVKNLGDGCDGNLRVLGVMETMVVW</sequence>
<dbReference type="Proteomes" id="UP000626092">
    <property type="component" value="Unassembled WGS sequence"/>
</dbReference>
<feature type="compositionally biased region" description="Polar residues" evidence="7">
    <location>
        <begin position="1"/>
        <end position="16"/>
    </location>
</feature>
<evidence type="ECO:0000256" key="4">
    <source>
        <dbReference type="ARBA" id="ARBA00023125"/>
    </source>
</evidence>
<organism evidence="10 11">
    <name type="scientific">Rhododendron simsii</name>
    <name type="common">Sims's rhododendron</name>
    <dbReference type="NCBI Taxonomy" id="118357"/>
    <lineage>
        <taxon>Eukaryota</taxon>
        <taxon>Viridiplantae</taxon>
        <taxon>Streptophyta</taxon>
        <taxon>Embryophyta</taxon>
        <taxon>Tracheophyta</taxon>
        <taxon>Spermatophyta</taxon>
        <taxon>Magnoliopsida</taxon>
        <taxon>eudicotyledons</taxon>
        <taxon>Gunneridae</taxon>
        <taxon>Pentapetalae</taxon>
        <taxon>asterids</taxon>
        <taxon>Ericales</taxon>
        <taxon>Ericaceae</taxon>
        <taxon>Ericoideae</taxon>
        <taxon>Rhodoreae</taxon>
        <taxon>Rhododendron</taxon>
    </lineage>
</organism>
<dbReference type="GO" id="GO:0043565">
    <property type="term" value="F:sequence-specific DNA binding"/>
    <property type="evidence" value="ECO:0007669"/>
    <property type="project" value="TreeGrafter"/>
</dbReference>
<protein>
    <submittedName>
        <fullName evidence="10">Uncharacterized protein</fullName>
    </submittedName>
</protein>
<evidence type="ECO:0000256" key="7">
    <source>
        <dbReference type="SAM" id="MobiDB-lite"/>
    </source>
</evidence>
<evidence type="ECO:0000256" key="5">
    <source>
        <dbReference type="ARBA" id="ARBA00023163"/>
    </source>
</evidence>
<evidence type="ECO:0000259" key="9">
    <source>
        <dbReference type="PROSITE" id="PS51370"/>
    </source>
</evidence>
<dbReference type="GO" id="GO:0003700">
    <property type="term" value="F:DNA-binding transcription factor activity"/>
    <property type="evidence" value="ECO:0007669"/>
    <property type="project" value="InterPro"/>
</dbReference>
<dbReference type="PROSITE" id="PS51370">
    <property type="entry name" value="R"/>
    <property type="match status" value="1"/>
</dbReference>
<evidence type="ECO:0000259" key="8">
    <source>
        <dbReference type="PROSITE" id="PS51369"/>
    </source>
</evidence>
<evidence type="ECO:0000313" key="10">
    <source>
        <dbReference type="EMBL" id="KAF7134208.1"/>
    </source>
</evidence>
<dbReference type="GO" id="GO:2000032">
    <property type="term" value="P:regulation of secondary shoot formation"/>
    <property type="evidence" value="ECO:0007669"/>
    <property type="project" value="TreeGrafter"/>
</dbReference>
<feature type="region of interest" description="Disordered" evidence="7">
    <location>
        <begin position="1"/>
        <end position="21"/>
    </location>
</feature>
<dbReference type="PROSITE" id="PS51369">
    <property type="entry name" value="TCP"/>
    <property type="match status" value="1"/>
</dbReference>
<dbReference type="PANTHER" id="PTHR31072:SF226">
    <property type="entry name" value="TRANSCRIPTION FACTOR TCP18"/>
    <property type="match status" value="1"/>
</dbReference>
<dbReference type="InterPro" id="IPR005333">
    <property type="entry name" value="Transcription_factor_TCP"/>
</dbReference>
<dbReference type="InterPro" id="IPR017887">
    <property type="entry name" value="TF_TCP_subgr"/>
</dbReference>
<dbReference type="InterPro" id="IPR017888">
    <property type="entry name" value="CYC/TB1_R_domain"/>
</dbReference>
<keyword evidence="3" id="KW-0805">Transcription regulation</keyword>
<comment type="subcellular location">
    <subcellularLocation>
        <location evidence="1">Nucleus</location>
    </subcellularLocation>
</comment>
<feature type="compositionally biased region" description="Basic and acidic residues" evidence="7">
    <location>
        <begin position="236"/>
        <end position="261"/>
    </location>
</feature>
<evidence type="ECO:0000256" key="2">
    <source>
        <dbReference type="ARBA" id="ARBA00022473"/>
    </source>
</evidence>
<dbReference type="Pfam" id="PF03634">
    <property type="entry name" value="TCP"/>
    <property type="match status" value="1"/>
</dbReference>
<evidence type="ECO:0000256" key="3">
    <source>
        <dbReference type="ARBA" id="ARBA00023015"/>
    </source>
</evidence>
<name>A0A834GFR2_RHOSS</name>
<comment type="caution">
    <text evidence="10">The sequence shown here is derived from an EMBL/GenBank/DDBJ whole genome shotgun (WGS) entry which is preliminary data.</text>
</comment>
<keyword evidence="5" id="KW-0804">Transcription</keyword>
<feature type="domain" description="TCP" evidence="8">
    <location>
        <begin position="105"/>
        <end position="163"/>
    </location>
</feature>
<keyword evidence="4" id="KW-0238">DNA-binding</keyword>
<evidence type="ECO:0000256" key="1">
    <source>
        <dbReference type="ARBA" id="ARBA00004123"/>
    </source>
</evidence>
<evidence type="ECO:0000313" key="11">
    <source>
        <dbReference type="Proteomes" id="UP000626092"/>
    </source>
</evidence>
<keyword evidence="2" id="KW-0217">Developmental protein</keyword>
<dbReference type="AlphaFoldDB" id="A0A834GFR2"/>